<reference evidence="1 2" key="1">
    <citation type="submission" date="2019-01" db="EMBL/GenBank/DDBJ databases">
        <title>Draft genome sequences of Candidatus Mycoplasma haemohominis SWG34-3 identified from a patient with pyrexia, anemia and liver dysfunction.</title>
        <authorList>
            <person name="Sekizuka T."/>
            <person name="Hattori N."/>
            <person name="Katano H."/>
            <person name="Takuma T."/>
            <person name="Ito T."/>
            <person name="Arai N."/>
            <person name="Yanai R."/>
            <person name="Ishii S."/>
            <person name="Miura Y."/>
            <person name="Tokunaga T."/>
            <person name="Watanabe H."/>
            <person name="Nomura N."/>
            <person name="Eguchi J."/>
            <person name="Arai T."/>
            <person name="Hasegawa H."/>
            <person name="Nakamaki T."/>
            <person name="Wakita T."/>
            <person name="Niki Y."/>
            <person name="Kuroda M."/>
        </authorList>
    </citation>
    <scope>NUCLEOTIDE SEQUENCE [LARGE SCALE GENOMIC DNA]</scope>
    <source>
        <strain evidence="1">SWG34-3</strain>
    </source>
</reference>
<evidence type="ECO:0000313" key="1">
    <source>
        <dbReference type="EMBL" id="GCE63485.1"/>
    </source>
</evidence>
<name>A0A478FTR1_9MOLU</name>
<sequence>MTPQAAAGIGAGAVLAGGTGIGAYMIATSSSNPITLEEAIKNEGVDKSNYENTSNLSGLGNNKKELVADLEKNRSWWDSRYKENKNGEESKLKDAKSGAFQAVTSGYGSEAATALNKVCDTHYKKPKTEFEGDSEGTKTKADLKLDVEKFCTVSGTKVLSLS</sequence>
<accession>A0A478FTR1</accession>
<dbReference type="EMBL" id="BIMN01000002">
    <property type="protein sequence ID" value="GCE63485.1"/>
    <property type="molecule type" value="Genomic_DNA"/>
</dbReference>
<evidence type="ECO:0000313" key="2">
    <source>
        <dbReference type="Proteomes" id="UP000324831"/>
    </source>
</evidence>
<dbReference type="Proteomes" id="UP000324831">
    <property type="component" value="Unassembled WGS sequence"/>
</dbReference>
<comment type="caution">
    <text evidence="1">The sequence shown here is derived from an EMBL/GenBank/DDBJ whole genome shotgun (WGS) entry which is preliminary data.</text>
</comment>
<protein>
    <submittedName>
        <fullName evidence="1">Uncharacterized protein</fullName>
    </submittedName>
</protein>
<organism evidence="1 2">
    <name type="scientific">Candidatus Mycoplasma haematohominis</name>
    <dbReference type="NCBI Taxonomy" id="1494318"/>
    <lineage>
        <taxon>Bacteria</taxon>
        <taxon>Bacillati</taxon>
        <taxon>Mycoplasmatota</taxon>
        <taxon>Mollicutes</taxon>
        <taxon>Mycoplasmataceae</taxon>
        <taxon>Mycoplasma</taxon>
    </lineage>
</organism>
<dbReference type="AlphaFoldDB" id="A0A478FTR1"/>
<gene>
    <name evidence="1" type="ORF">MHSWG343_04820</name>
</gene>
<proteinExistence type="predicted"/>